<dbReference type="NCBIfam" id="TIGR00932">
    <property type="entry name" value="2a37"/>
    <property type="match status" value="1"/>
</dbReference>
<dbReference type="InterPro" id="IPR004771">
    <property type="entry name" value="K/H_exchanger"/>
</dbReference>
<feature type="transmembrane region" description="Helical" evidence="11">
    <location>
        <begin position="111"/>
        <end position="129"/>
    </location>
</feature>
<feature type="domain" description="RCK N-terminal" evidence="12">
    <location>
        <begin position="406"/>
        <end position="523"/>
    </location>
</feature>
<keyword evidence="7" id="KW-0630">Potassium</keyword>
<dbReference type="Gene3D" id="3.30.70.1450">
    <property type="entry name" value="Regulator of K+ conductance, C-terminal domain"/>
    <property type="match status" value="1"/>
</dbReference>
<dbReference type="InterPro" id="IPR038770">
    <property type="entry name" value="Na+/solute_symporter_sf"/>
</dbReference>
<evidence type="ECO:0000256" key="3">
    <source>
        <dbReference type="ARBA" id="ARBA00022448"/>
    </source>
</evidence>
<dbReference type="InterPro" id="IPR003148">
    <property type="entry name" value="RCK_N"/>
</dbReference>
<feature type="transmembrane region" description="Helical" evidence="11">
    <location>
        <begin position="56"/>
        <end position="73"/>
    </location>
</feature>
<protein>
    <submittedName>
        <fullName evidence="14">Potassium transporter</fullName>
    </submittedName>
</protein>
<dbReference type="Gene3D" id="3.40.50.720">
    <property type="entry name" value="NAD(P)-binding Rossmann-like Domain"/>
    <property type="match status" value="1"/>
</dbReference>
<dbReference type="Pfam" id="PF00999">
    <property type="entry name" value="Na_H_Exchanger"/>
    <property type="match status" value="1"/>
</dbReference>
<dbReference type="RefSeq" id="WP_169255448.1">
    <property type="nucleotide sequence ID" value="NZ_WTVN01000008.1"/>
</dbReference>
<dbReference type="PROSITE" id="PS51202">
    <property type="entry name" value="RCK_C"/>
    <property type="match status" value="1"/>
</dbReference>
<comment type="similarity">
    <text evidence="2">Belongs to the monovalent cation:proton antiporter 2 (CPA2) transporter (TC 2.A.37) family.</text>
</comment>
<dbReference type="Pfam" id="PF02080">
    <property type="entry name" value="TrkA_C"/>
    <property type="match status" value="1"/>
</dbReference>
<dbReference type="PANTHER" id="PTHR46157">
    <property type="entry name" value="K(+) EFFLUX ANTIPORTER 3, CHLOROPLASTIC"/>
    <property type="match status" value="1"/>
</dbReference>
<feature type="transmembrane region" description="Helical" evidence="11">
    <location>
        <begin position="293"/>
        <end position="311"/>
    </location>
</feature>
<evidence type="ECO:0000256" key="6">
    <source>
        <dbReference type="ARBA" id="ARBA00022692"/>
    </source>
</evidence>
<evidence type="ECO:0000256" key="1">
    <source>
        <dbReference type="ARBA" id="ARBA00004141"/>
    </source>
</evidence>
<evidence type="ECO:0000256" key="9">
    <source>
        <dbReference type="ARBA" id="ARBA00023065"/>
    </source>
</evidence>
<feature type="transmembrane region" description="Helical" evidence="11">
    <location>
        <begin position="269"/>
        <end position="287"/>
    </location>
</feature>
<dbReference type="InterPro" id="IPR036291">
    <property type="entry name" value="NAD(P)-bd_dom_sf"/>
</dbReference>
<evidence type="ECO:0000256" key="5">
    <source>
        <dbReference type="ARBA" id="ARBA00022538"/>
    </source>
</evidence>
<reference evidence="14 15" key="1">
    <citation type="submission" date="2019-12" db="EMBL/GenBank/DDBJ databases">
        <title>Comparative genomics gives insights into the taxonomy of the Azoarcus-Aromatoleum group and reveals separate origins of nif in the plant-associated Azoarcus and non-plant-associated Aromatoleum sub-groups.</title>
        <authorList>
            <person name="Lafos M."/>
            <person name="Maluk M."/>
            <person name="Batista M."/>
            <person name="Junghare M."/>
            <person name="Carmona M."/>
            <person name="Faoro H."/>
            <person name="Cruz L.M."/>
            <person name="Battistoni F."/>
            <person name="De Souza E."/>
            <person name="Pedrosa F."/>
            <person name="Chen W.-M."/>
            <person name="Poole P.S."/>
            <person name="Dixon R.A."/>
            <person name="James E.K."/>
        </authorList>
    </citation>
    <scope>NUCLEOTIDE SEQUENCE [LARGE SCALE GENOMIC DNA]</scope>
    <source>
        <strain evidence="14 15">Td21</strain>
    </source>
</reference>
<evidence type="ECO:0000256" key="10">
    <source>
        <dbReference type="ARBA" id="ARBA00023136"/>
    </source>
</evidence>
<proteinExistence type="inferred from homology"/>
<keyword evidence="5" id="KW-0633">Potassium transport</keyword>
<dbReference type="Proteomes" id="UP000623795">
    <property type="component" value="Unassembled WGS sequence"/>
</dbReference>
<evidence type="ECO:0000259" key="12">
    <source>
        <dbReference type="PROSITE" id="PS51201"/>
    </source>
</evidence>
<evidence type="ECO:0000256" key="8">
    <source>
        <dbReference type="ARBA" id="ARBA00022989"/>
    </source>
</evidence>
<comment type="subcellular location">
    <subcellularLocation>
        <location evidence="1">Membrane</location>
        <topology evidence="1">Multi-pass membrane protein</topology>
    </subcellularLocation>
</comment>
<dbReference type="InterPro" id="IPR006037">
    <property type="entry name" value="RCK_C"/>
</dbReference>
<comment type="caution">
    <text evidence="14">The sequence shown here is derived from an EMBL/GenBank/DDBJ whole genome shotgun (WGS) entry which is preliminary data.</text>
</comment>
<feature type="transmembrane region" description="Helical" evidence="11">
    <location>
        <begin position="174"/>
        <end position="196"/>
    </location>
</feature>
<organism evidence="14 15">
    <name type="scientific">Aromatoleum toluvorans</name>
    <dbReference type="NCBI Taxonomy" id="92002"/>
    <lineage>
        <taxon>Bacteria</taxon>
        <taxon>Pseudomonadati</taxon>
        <taxon>Pseudomonadota</taxon>
        <taxon>Betaproteobacteria</taxon>
        <taxon>Rhodocyclales</taxon>
        <taxon>Rhodocyclaceae</taxon>
        <taxon>Aromatoleum</taxon>
    </lineage>
</organism>
<feature type="transmembrane region" description="Helical" evidence="11">
    <location>
        <begin position="150"/>
        <end position="168"/>
    </location>
</feature>
<dbReference type="InterPro" id="IPR036721">
    <property type="entry name" value="RCK_C_sf"/>
</dbReference>
<dbReference type="InterPro" id="IPR006153">
    <property type="entry name" value="Cation/H_exchanger_TM"/>
</dbReference>
<evidence type="ECO:0000313" key="15">
    <source>
        <dbReference type="Proteomes" id="UP000623795"/>
    </source>
</evidence>
<keyword evidence="6 11" id="KW-0812">Transmembrane</keyword>
<feature type="transmembrane region" description="Helical" evidence="11">
    <location>
        <begin position="239"/>
        <end position="257"/>
    </location>
</feature>
<gene>
    <name evidence="14" type="ORF">GPA22_07350</name>
</gene>
<dbReference type="EMBL" id="WTVN01000008">
    <property type="protein sequence ID" value="NMG43547.1"/>
    <property type="molecule type" value="Genomic_DNA"/>
</dbReference>
<sequence>MPNTLELVLLLLAAAVVTVAIFRSLNLPPVLGYLLVGAGVGPHALKLVPASDGASHLAEFGVVFLMFSIGLEFSLPRLVAMKRTVFGLGAAQVLGCIALVMPVGRLFGLDWGAGLALGSTLAMSSTAILSKLLSDRMELDSKHGRETMGVLLFQDIAVVPLLILIPALSQPADALAETLAIAALKAVALLVLVLGFGQRLMRAWFTVVARRRSGELFMLNVLLITLGLAWLSQLVGLSLALGAFLAGMLISETEFRYQVEEDIKPFRDVLLGLFFVTVGMFLDAHVIAEHLFAVLGMVVALLVVKCAIVFAASRAFGASAGTALRTGLWLCAGGEFGFVLVSQIDGLGLMPPALLQTTVAALVVSMLLAPLVVQVSDRIVMRFVASEWLLRSMELTRVAAQSMNTSKHIIICGYGRSGQYMARFLEQESVSYVALDLDPERVREATAAGDTVVYGDASRHETLMAAGIMRASALVIAFGEVEAAVRVLHRALALRPDLPVVTRAADEKDMDRLAQAGAAEVVPEAFEGSIMLASHALALIGVPLNRVVRRIRDVRNQRYALMRGFFHGTTDAADGPEARQVRLHPVTLPAGAHAVGRTLGAMALDEFGVSVSAVRRRNIRGLAPGADTLMEAGDVVVLMGVPAGLDQAEGRLLRGK</sequence>
<evidence type="ECO:0000256" key="7">
    <source>
        <dbReference type="ARBA" id="ARBA00022958"/>
    </source>
</evidence>
<dbReference type="Gene3D" id="1.20.1530.20">
    <property type="match status" value="1"/>
</dbReference>
<evidence type="ECO:0000256" key="2">
    <source>
        <dbReference type="ARBA" id="ARBA00005551"/>
    </source>
</evidence>
<evidence type="ECO:0000256" key="4">
    <source>
        <dbReference type="ARBA" id="ARBA00022449"/>
    </source>
</evidence>
<keyword evidence="3" id="KW-0813">Transport</keyword>
<evidence type="ECO:0000259" key="13">
    <source>
        <dbReference type="PROSITE" id="PS51202"/>
    </source>
</evidence>
<dbReference type="PANTHER" id="PTHR46157:SF4">
    <property type="entry name" value="K(+) EFFLUX ANTIPORTER 3, CHLOROPLASTIC"/>
    <property type="match status" value="1"/>
</dbReference>
<keyword evidence="10 11" id="KW-0472">Membrane</keyword>
<keyword evidence="9" id="KW-0406">Ion transport</keyword>
<feature type="transmembrane region" description="Helical" evidence="11">
    <location>
        <begin position="85"/>
        <end position="105"/>
    </location>
</feature>
<dbReference type="SUPFAM" id="SSF51735">
    <property type="entry name" value="NAD(P)-binding Rossmann-fold domains"/>
    <property type="match status" value="1"/>
</dbReference>
<dbReference type="SUPFAM" id="SSF116726">
    <property type="entry name" value="TrkA C-terminal domain-like"/>
    <property type="match status" value="1"/>
</dbReference>
<evidence type="ECO:0000313" key="14">
    <source>
        <dbReference type="EMBL" id="NMG43547.1"/>
    </source>
</evidence>
<keyword evidence="4" id="KW-0050">Antiport</keyword>
<feature type="domain" description="RCK C-terminal" evidence="13">
    <location>
        <begin position="570"/>
        <end position="654"/>
    </location>
</feature>
<evidence type="ECO:0000256" key="11">
    <source>
        <dbReference type="SAM" id="Phobius"/>
    </source>
</evidence>
<accession>A0ABX1PVT4</accession>
<name>A0ABX1PVT4_9RHOO</name>
<dbReference type="PROSITE" id="PS51201">
    <property type="entry name" value="RCK_N"/>
    <property type="match status" value="1"/>
</dbReference>
<feature type="transmembrane region" description="Helical" evidence="11">
    <location>
        <begin position="353"/>
        <end position="373"/>
    </location>
</feature>
<keyword evidence="15" id="KW-1185">Reference proteome</keyword>
<dbReference type="Pfam" id="PF02254">
    <property type="entry name" value="TrkA_N"/>
    <property type="match status" value="1"/>
</dbReference>
<keyword evidence="8 11" id="KW-1133">Transmembrane helix</keyword>